<dbReference type="HOGENOM" id="CLU_1248350_0_0_4"/>
<reference evidence="4" key="1">
    <citation type="submission" date="2009-08" db="EMBL/GenBank/DDBJ databases">
        <authorList>
            <consortium name="US DOE Joint Genome Institute"/>
            <person name="Lucas S."/>
            <person name="Copeland A."/>
            <person name="Lapidus A."/>
            <person name="Glavina del Rio T."/>
            <person name="Dalin E."/>
            <person name="Tice H."/>
            <person name="Bruce D."/>
            <person name="Barry K."/>
            <person name="Pitluck S."/>
            <person name="Lowry S."/>
            <person name="Larimer F."/>
            <person name="Land M."/>
            <person name="Hauser L."/>
            <person name="Kyrpides N."/>
            <person name="Ivanova N."/>
            <person name="McMahon K.D."/>
            <person name="Hugenholtz P."/>
        </authorList>
    </citation>
    <scope>NUCLEOTIDE SEQUENCE</scope>
    <source>
        <strain evidence="4">UW-1</strain>
    </source>
</reference>
<dbReference type="InterPro" id="IPR008258">
    <property type="entry name" value="Transglycosylase_SLT_dom_1"/>
</dbReference>
<proteinExistence type="inferred from homology"/>
<dbReference type="Gene3D" id="1.10.530.10">
    <property type="match status" value="1"/>
</dbReference>
<dbReference type="STRING" id="522306.CAP2UW1_0866"/>
<dbReference type="InterPro" id="IPR023346">
    <property type="entry name" value="Lysozyme-like_dom_sf"/>
</dbReference>
<accession>C7RNR8</accession>
<dbReference type="EMBL" id="CP001715">
    <property type="protein sequence ID" value="ACV34204.1"/>
    <property type="molecule type" value="Genomic_DNA"/>
</dbReference>
<evidence type="ECO:0000256" key="1">
    <source>
        <dbReference type="ARBA" id="ARBA00007734"/>
    </source>
</evidence>
<dbReference type="CDD" id="cd00254">
    <property type="entry name" value="LT-like"/>
    <property type="match status" value="1"/>
</dbReference>
<feature type="domain" description="Transglycosylase SLT" evidence="3">
    <location>
        <begin position="64"/>
        <end position="163"/>
    </location>
</feature>
<feature type="chain" id="PRO_5002984042" evidence="2">
    <location>
        <begin position="20"/>
        <end position="221"/>
    </location>
</feature>
<evidence type="ECO:0000313" key="4">
    <source>
        <dbReference type="EMBL" id="ACV34204.1"/>
    </source>
</evidence>
<keyword evidence="2" id="KW-0732">Signal</keyword>
<dbReference type="CAZy" id="GH23">
    <property type="family name" value="Glycoside Hydrolase Family 23"/>
</dbReference>
<dbReference type="eggNOG" id="COG0741">
    <property type="taxonomic scope" value="Bacteria"/>
</dbReference>
<dbReference type="PANTHER" id="PTHR37423:SF2">
    <property type="entry name" value="MEMBRANE-BOUND LYTIC MUREIN TRANSGLYCOSYLASE C"/>
    <property type="match status" value="1"/>
</dbReference>
<gene>
    <name evidence="4" type="ordered locus">CAP2UW1_0866</name>
</gene>
<comment type="similarity">
    <text evidence="1">Belongs to the transglycosylase Slt family.</text>
</comment>
<evidence type="ECO:0000256" key="2">
    <source>
        <dbReference type="SAM" id="SignalP"/>
    </source>
</evidence>
<dbReference type="SUPFAM" id="SSF53955">
    <property type="entry name" value="Lysozyme-like"/>
    <property type="match status" value="1"/>
</dbReference>
<reference evidence="4" key="2">
    <citation type="submission" date="2009-09" db="EMBL/GenBank/DDBJ databases">
        <title>Complete sequence of chromosome of Candidatus Accumulibacter phosphatis clade IIA str. UW-1.</title>
        <authorList>
            <consortium name="US DOE Joint Genome Institute"/>
            <person name="Martin H.G."/>
            <person name="Ivanova N."/>
            <person name="Kunin V."/>
            <person name="Warnecke F."/>
            <person name="Barry K."/>
            <person name="He S."/>
            <person name="Salamov A."/>
            <person name="Szeto E."/>
            <person name="Dalin E."/>
            <person name="Pangilinan J.L."/>
            <person name="Lapidus A."/>
            <person name="Lowry S."/>
            <person name="Kyrpides N.C."/>
            <person name="McMahon K.D."/>
            <person name="Hugenholtz P."/>
        </authorList>
    </citation>
    <scope>NUCLEOTIDE SEQUENCE [LARGE SCALE GENOMIC DNA]</scope>
    <source>
        <strain evidence="4">UW-1</strain>
    </source>
</reference>
<dbReference type="PANTHER" id="PTHR37423">
    <property type="entry name" value="SOLUBLE LYTIC MUREIN TRANSGLYCOSYLASE-RELATED"/>
    <property type="match status" value="1"/>
</dbReference>
<name>C7RNR8_ACCRE</name>
<dbReference type="Pfam" id="PF01464">
    <property type="entry name" value="SLT"/>
    <property type="match status" value="1"/>
</dbReference>
<dbReference type="OrthoDB" id="9815002at2"/>
<protein>
    <submittedName>
        <fullName evidence="4">Lytic transglycosylase catalytic</fullName>
    </submittedName>
</protein>
<dbReference type="AlphaFoldDB" id="C7RNR8"/>
<sequence length="221" mass="23825" precursor="true">MRHVALILAAVCAVPPALAVEPAPSPYRLSGSQEAYRLRVDSSVLLQGGVTINRGLTNRPYASAIERAARQAGIAPELLHAVVLQESGYRPDAISPKGATGLAQLMPGTAVRYGVRDARVPERNLEAGASYLRDLLRQFNGDERLAVAAYNAGEGAVKRYGDIPPYAETRAYVPLVIGEYERLRASSRVVWPQFQLRQVTPVIKEHVLPVGLRADLPAGPG</sequence>
<evidence type="ECO:0000259" key="3">
    <source>
        <dbReference type="Pfam" id="PF01464"/>
    </source>
</evidence>
<feature type="signal peptide" evidence="2">
    <location>
        <begin position="1"/>
        <end position="19"/>
    </location>
</feature>
<organism evidence="4">
    <name type="scientific">Accumulibacter regalis</name>
    <dbReference type="NCBI Taxonomy" id="522306"/>
    <lineage>
        <taxon>Bacteria</taxon>
        <taxon>Pseudomonadati</taxon>
        <taxon>Pseudomonadota</taxon>
        <taxon>Betaproteobacteria</taxon>
        <taxon>Candidatus Accumulibacter</taxon>
    </lineage>
</organism>
<dbReference type="KEGG" id="app:CAP2UW1_0866"/>